<dbReference type="InterPro" id="IPR019821">
    <property type="entry name" value="Kinesin_motor_CS"/>
</dbReference>
<proteinExistence type="inferred from homology"/>
<dbReference type="Proteomes" id="UP000011976">
    <property type="component" value="Unassembled WGS sequence"/>
</dbReference>
<dbReference type="EMBL" id="DF196767">
    <property type="protein sequence ID" value="GAC71177.1"/>
    <property type="molecule type" value="Genomic_DNA"/>
</dbReference>
<reference evidence="7" key="1">
    <citation type="journal article" date="2013" name="Genome Announc.">
        <title>Genome sequence of the basidiomycetous yeast Pseudozyma antarctica T-34, a producer of the glycolipid biosurfactants mannosylerythritol lipids.</title>
        <authorList>
            <person name="Morita T."/>
            <person name="Koike H."/>
            <person name="Koyama Y."/>
            <person name="Hagiwara H."/>
            <person name="Ito E."/>
            <person name="Fukuoka T."/>
            <person name="Imura T."/>
            <person name="Machida M."/>
            <person name="Kitamoto D."/>
        </authorList>
    </citation>
    <scope>NUCLEOTIDE SEQUENCE [LARGE SCALE GENOMIC DNA]</scope>
    <source>
        <strain evidence="7">T-34</strain>
    </source>
</reference>
<evidence type="ECO:0000256" key="4">
    <source>
        <dbReference type="RuleBase" id="RU000394"/>
    </source>
</evidence>
<protein>
    <recommendedName>
        <fullName evidence="4">Kinesin-like protein</fullName>
    </recommendedName>
</protein>
<dbReference type="GO" id="GO:0008017">
    <property type="term" value="F:microtubule binding"/>
    <property type="evidence" value="ECO:0007669"/>
    <property type="project" value="InterPro"/>
</dbReference>
<dbReference type="GO" id="GO:0005874">
    <property type="term" value="C:microtubule"/>
    <property type="evidence" value="ECO:0007669"/>
    <property type="project" value="UniProtKB-KW"/>
</dbReference>
<name>M9MBV7_PSEA3</name>
<evidence type="ECO:0000259" key="5">
    <source>
        <dbReference type="PROSITE" id="PS50067"/>
    </source>
</evidence>
<dbReference type="PANTHER" id="PTHR24115">
    <property type="entry name" value="KINESIN-RELATED"/>
    <property type="match status" value="1"/>
</dbReference>
<dbReference type="STRING" id="1151754.M9MBV7"/>
<dbReference type="GO" id="GO:0003777">
    <property type="term" value="F:microtubule motor activity"/>
    <property type="evidence" value="ECO:0007669"/>
    <property type="project" value="InterPro"/>
</dbReference>
<dbReference type="PRINTS" id="PR00380">
    <property type="entry name" value="KINESINHEAVY"/>
</dbReference>
<keyword evidence="3 4" id="KW-0505">Motor protein</keyword>
<dbReference type="Gene3D" id="3.40.850.10">
    <property type="entry name" value="Kinesin motor domain"/>
    <property type="match status" value="1"/>
</dbReference>
<dbReference type="PROSITE" id="PS00411">
    <property type="entry name" value="KINESIN_MOTOR_1"/>
    <property type="match status" value="1"/>
</dbReference>
<dbReference type="GO" id="GO:0005524">
    <property type="term" value="F:ATP binding"/>
    <property type="evidence" value="ECO:0007669"/>
    <property type="project" value="UniProtKB-UniRule"/>
</dbReference>
<comment type="similarity">
    <text evidence="3 4">Belongs to the TRAFAC class myosin-kinesin ATPase superfamily. Kinesin family.</text>
</comment>
<dbReference type="InterPro" id="IPR027417">
    <property type="entry name" value="P-loop_NTPase"/>
</dbReference>
<evidence type="ECO:0000313" key="6">
    <source>
        <dbReference type="EMBL" id="GAC71177.1"/>
    </source>
</evidence>
<keyword evidence="4" id="KW-0493">Microtubule</keyword>
<feature type="binding site" evidence="3">
    <location>
        <begin position="93"/>
        <end position="100"/>
    </location>
    <ligand>
        <name>ATP</name>
        <dbReference type="ChEBI" id="CHEBI:30616"/>
    </ligand>
</feature>
<accession>M9MBV7</accession>
<keyword evidence="1 3" id="KW-0547">Nucleotide-binding</keyword>
<gene>
    <name evidence="6" type="ORF">PANT_1c00038</name>
</gene>
<dbReference type="InterPro" id="IPR036961">
    <property type="entry name" value="Kinesin_motor_dom_sf"/>
</dbReference>
<dbReference type="OrthoDB" id="3176171at2759"/>
<keyword evidence="2 3" id="KW-0067">ATP-binding</keyword>
<evidence type="ECO:0000256" key="3">
    <source>
        <dbReference type="PROSITE-ProRule" id="PRU00283"/>
    </source>
</evidence>
<dbReference type="GO" id="GO:0007018">
    <property type="term" value="P:microtubule-based movement"/>
    <property type="evidence" value="ECO:0007669"/>
    <property type="project" value="InterPro"/>
</dbReference>
<dbReference type="SMART" id="SM00129">
    <property type="entry name" value="KISc"/>
    <property type="match status" value="1"/>
</dbReference>
<dbReference type="SUPFAM" id="SSF52540">
    <property type="entry name" value="P-loop containing nucleoside triphosphate hydrolases"/>
    <property type="match status" value="1"/>
</dbReference>
<dbReference type="InterPro" id="IPR001752">
    <property type="entry name" value="Kinesin_motor_dom"/>
</dbReference>
<dbReference type="InterPro" id="IPR027640">
    <property type="entry name" value="Kinesin-like_fam"/>
</dbReference>
<sequence>MERDFTVVFRVRPSLLDNPSPTGLVEAASTGELTINEPRTKLHTCAHEYTPHTFLADASYLATSTSDDIFRAHIAPLIPFVLTGGFATVLAYGQTGSGKTHTLSQCSRLAISALVAANADSCHMEVCAIELYGKVQNDLLDASNTRVMVAETLQASSTFARATLRTVSSADELLSHVEAAWTQRITRGTEKNPHSSRSHALIRIICRSKLDANATPGVLQLVDLAGSERAADHSPAQAQARMAETVAINTSLMTLKQCIRARTSPAPSANGAPPHIPFRSSKLTLALKEAFDLYARQPTHTVFIATASPDLVDQPATLNTLRYAAALVAAPHARIHLQPDPQGRNIFFWTPARLAEWILKYASPFITPANIEALVQGQDGAAFARVPEQQFYARFAHATAAGKLEGKAEAKAKEVYLKWWKLVIASRTISQKALADEWKKRHAAKLAHEAEEEGRDAEVQRLLGLEAVARAPEGVGA</sequence>
<feature type="domain" description="Kinesin motor" evidence="5">
    <location>
        <begin position="4"/>
        <end position="330"/>
    </location>
</feature>
<dbReference type="GO" id="GO:0005871">
    <property type="term" value="C:kinesin complex"/>
    <property type="evidence" value="ECO:0007669"/>
    <property type="project" value="TreeGrafter"/>
</dbReference>
<dbReference type="PROSITE" id="PS50067">
    <property type="entry name" value="KINESIN_MOTOR_2"/>
    <property type="match status" value="1"/>
</dbReference>
<evidence type="ECO:0000256" key="2">
    <source>
        <dbReference type="ARBA" id="ARBA00022840"/>
    </source>
</evidence>
<dbReference type="Pfam" id="PF00225">
    <property type="entry name" value="Kinesin"/>
    <property type="match status" value="1"/>
</dbReference>
<evidence type="ECO:0000256" key="1">
    <source>
        <dbReference type="ARBA" id="ARBA00022741"/>
    </source>
</evidence>
<organism evidence="6 7">
    <name type="scientific">Pseudozyma antarctica (strain T-34)</name>
    <name type="common">Yeast</name>
    <name type="synonym">Candida antarctica</name>
    <dbReference type="NCBI Taxonomy" id="1151754"/>
    <lineage>
        <taxon>Eukaryota</taxon>
        <taxon>Fungi</taxon>
        <taxon>Dikarya</taxon>
        <taxon>Basidiomycota</taxon>
        <taxon>Ustilaginomycotina</taxon>
        <taxon>Ustilaginomycetes</taxon>
        <taxon>Ustilaginales</taxon>
        <taxon>Ustilaginaceae</taxon>
        <taxon>Moesziomyces</taxon>
    </lineage>
</organism>
<dbReference type="AlphaFoldDB" id="M9MBV7"/>
<evidence type="ECO:0000313" key="7">
    <source>
        <dbReference type="Proteomes" id="UP000011976"/>
    </source>
</evidence>
<dbReference type="PANTHER" id="PTHR24115:SF799">
    <property type="entry name" value="KINESIN-LIKE PROTEIN"/>
    <property type="match status" value="1"/>
</dbReference>
<dbReference type="GO" id="GO:0016887">
    <property type="term" value="F:ATP hydrolysis activity"/>
    <property type="evidence" value="ECO:0007669"/>
    <property type="project" value="TreeGrafter"/>
</dbReference>